<dbReference type="EMBL" id="JAVDVX010000010">
    <property type="protein sequence ID" value="MDR7092079.1"/>
    <property type="molecule type" value="Genomic_DNA"/>
</dbReference>
<dbReference type="InterPro" id="IPR000757">
    <property type="entry name" value="Beta-glucanase-like"/>
</dbReference>
<gene>
    <name evidence="6" type="ORF">J2X05_004119</name>
</gene>
<name>A0ABU1V3N9_9GAMM</name>
<dbReference type="SUPFAM" id="SSF49899">
    <property type="entry name" value="Concanavalin A-like lectins/glucanases"/>
    <property type="match status" value="1"/>
</dbReference>
<dbReference type="PROSITE" id="PS51762">
    <property type="entry name" value="GH16_2"/>
    <property type="match status" value="1"/>
</dbReference>
<organism evidence="6 7">
    <name type="scientific">Cellvibrio fibrivorans</name>
    <dbReference type="NCBI Taxonomy" id="126350"/>
    <lineage>
        <taxon>Bacteria</taxon>
        <taxon>Pseudomonadati</taxon>
        <taxon>Pseudomonadota</taxon>
        <taxon>Gammaproteobacteria</taxon>
        <taxon>Cellvibrionales</taxon>
        <taxon>Cellvibrionaceae</taxon>
        <taxon>Cellvibrio</taxon>
    </lineage>
</organism>
<dbReference type="SUPFAM" id="SSF49785">
    <property type="entry name" value="Galactose-binding domain-like"/>
    <property type="match status" value="2"/>
</dbReference>
<dbReference type="InterPro" id="IPR050546">
    <property type="entry name" value="Glycosyl_Hydrlase_16"/>
</dbReference>
<dbReference type="InterPro" id="IPR008979">
    <property type="entry name" value="Galactose-bd-like_sf"/>
</dbReference>
<dbReference type="Pfam" id="PF22633">
    <property type="entry name" value="F5_F8_type_C_2"/>
    <property type="match status" value="2"/>
</dbReference>
<dbReference type="RefSeq" id="WP_310076087.1">
    <property type="nucleotide sequence ID" value="NZ_JAVDVX010000010.1"/>
</dbReference>
<dbReference type="PANTHER" id="PTHR10963">
    <property type="entry name" value="GLYCOSYL HYDROLASE-RELATED"/>
    <property type="match status" value="1"/>
</dbReference>
<evidence type="ECO:0000256" key="1">
    <source>
        <dbReference type="ARBA" id="ARBA00006865"/>
    </source>
</evidence>
<dbReference type="CDD" id="cd08023">
    <property type="entry name" value="GH16_laminarinase_like"/>
    <property type="match status" value="1"/>
</dbReference>
<dbReference type="PANTHER" id="PTHR10963:SF55">
    <property type="entry name" value="GLYCOSIDE HYDROLASE FAMILY 16 PROTEIN"/>
    <property type="match status" value="1"/>
</dbReference>
<dbReference type="PROSITE" id="PS50022">
    <property type="entry name" value="FA58C_3"/>
    <property type="match status" value="2"/>
</dbReference>
<dbReference type="Pfam" id="PF00722">
    <property type="entry name" value="Glyco_hydro_16"/>
    <property type="match status" value="1"/>
</dbReference>
<dbReference type="Gene3D" id="2.60.120.200">
    <property type="match status" value="1"/>
</dbReference>
<evidence type="ECO:0000256" key="2">
    <source>
        <dbReference type="SAM" id="MobiDB-lite"/>
    </source>
</evidence>
<dbReference type="Proteomes" id="UP001253595">
    <property type="component" value="Unassembled WGS sequence"/>
</dbReference>
<accession>A0ABU1V3N9</accession>
<proteinExistence type="inferred from homology"/>
<feature type="region of interest" description="Disordered" evidence="2">
    <location>
        <begin position="736"/>
        <end position="787"/>
    </location>
</feature>
<feature type="signal peptide" evidence="3">
    <location>
        <begin position="1"/>
        <end position="26"/>
    </location>
</feature>
<comment type="caution">
    <text evidence="6">The sequence shown here is derived from an EMBL/GenBank/DDBJ whole genome shotgun (WGS) entry which is preliminary data.</text>
</comment>
<dbReference type="InterPro" id="IPR013320">
    <property type="entry name" value="ConA-like_dom_sf"/>
</dbReference>
<evidence type="ECO:0000256" key="3">
    <source>
        <dbReference type="SAM" id="SignalP"/>
    </source>
</evidence>
<reference evidence="6 7" key="1">
    <citation type="submission" date="2023-07" db="EMBL/GenBank/DDBJ databases">
        <title>Sorghum-associated microbial communities from plants grown in Nebraska, USA.</title>
        <authorList>
            <person name="Schachtman D."/>
        </authorList>
    </citation>
    <scope>NUCLEOTIDE SEQUENCE [LARGE SCALE GENOMIC DNA]</scope>
    <source>
        <strain evidence="6 7">BE190</strain>
    </source>
</reference>
<protein>
    <submittedName>
        <fullName evidence="6">Beta-glucanase (GH16 family)</fullName>
    </submittedName>
</protein>
<dbReference type="InterPro" id="IPR045829">
    <property type="entry name" value="PKD_6"/>
</dbReference>
<keyword evidence="3" id="KW-0732">Signal</keyword>
<evidence type="ECO:0000259" key="4">
    <source>
        <dbReference type="PROSITE" id="PS50022"/>
    </source>
</evidence>
<feature type="chain" id="PRO_5046864803" evidence="3">
    <location>
        <begin position="27"/>
        <end position="1084"/>
    </location>
</feature>
<evidence type="ECO:0000313" key="7">
    <source>
        <dbReference type="Proteomes" id="UP001253595"/>
    </source>
</evidence>
<comment type="similarity">
    <text evidence="1">Belongs to the glycosyl hydrolase 16 family.</text>
</comment>
<dbReference type="Gene3D" id="2.60.120.260">
    <property type="entry name" value="Galactose-binding domain-like"/>
    <property type="match status" value="2"/>
</dbReference>
<feature type="domain" description="F5/8 type C" evidence="4">
    <location>
        <begin position="941"/>
        <end position="1084"/>
    </location>
</feature>
<feature type="domain" description="F5/8 type C" evidence="4">
    <location>
        <begin position="793"/>
        <end position="940"/>
    </location>
</feature>
<dbReference type="InterPro" id="IPR000421">
    <property type="entry name" value="FA58C"/>
</dbReference>
<dbReference type="Pfam" id="PF19408">
    <property type="entry name" value="PKD_6"/>
    <property type="match status" value="1"/>
</dbReference>
<feature type="domain" description="GH16" evidence="5">
    <location>
        <begin position="29"/>
        <end position="282"/>
    </location>
</feature>
<sequence>MKKLANAIGLLPIALLPLLIGQAAQAQTCGWNQVWKDDFNGTAIDRNNWSQEVNGDGGGNGELQYYTDRPENMWVSGGMLNIKAIREAYNGKSWTSARLRTKNAQDWTYGKIEARMRMPKASGTWPAFWMMSTESQRDSHGWPNNGEIDIMEAAGTHEDISGTLHYGAYWPYNGNTGWPNPDNLIVPEAGRTKTDFHTYAVEWYEDRMVWSIDGVPKITSSRTKLDGVNPVRSNWDSFYNRPFHVILNLAIGGWFPGFPDGSEGPEQLMQVDYVAVYKNDESWSVEGDTYVYRGENFKKYRIDGPTTASYNWSVPAGVTIVSGQGTREIVASIGNSARSGNISATFNSGCSVKTVSKPVTIEQGRTQTLAAYESGLGLTHLQNGVALTSGAIVNNPAPGAVNTSSKVLHYVRDASQQWDNLKLTGFGKLNAGELRSGRAKIFADIYYPAGATNLLGKEIGGGLENNTVVSVTPSWDGNTGRLARFKGTIGKAGEWHTVELGFTGTPDSGIAASQADNLVLMVEAGFNRPADFYMDNVRIVWPDNGYTLKQTIANFDGTSNGAIKAAPATSGVRTIVANPGPNAVNSSPNVLRYVRDVGATYDTLAFNGITGIPDAMDAQHGMVRVAVDVYTTAPVGTIISMNLENELQVSAVTPADWQVGRHSFYQTETTKTGQWETLEFNYNFAAALGDWANNKASAPFTGVDQLIFLITPGVASSGTFYFDNFRVMAYNRDAPASVGTSSSTTSSSSIAPPSSVASSSRSSVAPSSVAPSSIAPSSTPLSSSRSSVAPSSVAPSSIASSSSAGCTNCPPVLVSQGRPVTASTALTAAANAVDGDGGTRWESAHAVDPSWIMVDLGSSRALSQVVIDWEAANAANYQVQGSTNGTSWTTLKTVTGGAFGTRTDTHAVSGSYRYVRIYGTARSAGNQWGYSIWELKVYTQGTPASSSAASSSLAPAAPLNIASATASTALTPAVNAIDKNSGTRWESAHALDPTSLTLDLGSAKTLSSIAIDWEAANAANYTVQGSNDNTNWTTLATRTGGTFGNRTDTLAIAGSYRYVRINGTARSVGNQWGYSIWEVRVLGW</sequence>
<evidence type="ECO:0000259" key="5">
    <source>
        <dbReference type="PROSITE" id="PS51762"/>
    </source>
</evidence>
<evidence type="ECO:0000313" key="6">
    <source>
        <dbReference type="EMBL" id="MDR7092079.1"/>
    </source>
</evidence>
<keyword evidence="7" id="KW-1185">Reference proteome</keyword>